<dbReference type="InterPro" id="IPR001494">
    <property type="entry name" value="Importin-beta_N"/>
</dbReference>
<dbReference type="Proteomes" id="UP000789375">
    <property type="component" value="Unassembled WGS sequence"/>
</dbReference>
<dbReference type="Pfam" id="PF08506">
    <property type="entry name" value="Cse1"/>
    <property type="match status" value="1"/>
</dbReference>
<comment type="similarity">
    <text evidence="3">Belongs to the XPO2/CSE1 family.</text>
</comment>
<evidence type="ECO:0000313" key="11">
    <source>
        <dbReference type="Proteomes" id="UP000789375"/>
    </source>
</evidence>
<proteinExistence type="inferred from homology"/>
<name>A0A9N9GMP9_FUNMO</name>
<feature type="non-terminal residue" evidence="10">
    <location>
        <position position="1001"/>
    </location>
</feature>
<reference evidence="10" key="1">
    <citation type="submission" date="2021-06" db="EMBL/GenBank/DDBJ databases">
        <authorList>
            <person name="Kallberg Y."/>
            <person name="Tangrot J."/>
            <person name="Rosling A."/>
        </authorList>
    </citation>
    <scope>NUCLEOTIDE SEQUENCE</scope>
    <source>
        <strain evidence="10">87-6 pot B 2015</strain>
    </source>
</reference>
<dbReference type="Gene3D" id="1.25.10.10">
    <property type="entry name" value="Leucine-rich Repeat Variant"/>
    <property type="match status" value="1"/>
</dbReference>
<dbReference type="PANTHER" id="PTHR10997:SF8">
    <property type="entry name" value="EXPORTIN-2"/>
    <property type="match status" value="1"/>
</dbReference>
<evidence type="ECO:0000256" key="3">
    <source>
        <dbReference type="ARBA" id="ARBA00008669"/>
    </source>
</evidence>
<evidence type="ECO:0000313" key="10">
    <source>
        <dbReference type="EMBL" id="CAG8621715.1"/>
    </source>
</evidence>
<dbReference type="InterPro" id="IPR013713">
    <property type="entry name" value="XPO2_central"/>
</dbReference>
<protein>
    <submittedName>
        <fullName evidence="10">11431_t:CDS:1</fullName>
    </submittedName>
</protein>
<dbReference type="AlphaFoldDB" id="A0A9N9GMP9"/>
<keyword evidence="11" id="KW-1185">Reference proteome</keyword>
<evidence type="ECO:0000256" key="5">
    <source>
        <dbReference type="ARBA" id="ARBA00022490"/>
    </source>
</evidence>
<evidence type="ECO:0000256" key="1">
    <source>
        <dbReference type="ARBA" id="ARBA00004123"/>
    </source>
</evidence>
<dbReference type="SUPFAM" id="SSF48371">
    <property type="entry name" value="ARM repeat"/>
    <property type="match status" value="1"/>
</dbReference>
<gene>
    <name evidence="10" type="ORF">FMOSSE_LOCUS10020</name>
</gene>
<evidence type="ECO:0000256" key="7">
    <source>
        <dbReference type="ARBA" id="ARBA00023242"/>
    </source>
</evidence>
<organism evidence="10 11">
    <name type="scientific">Funneliformis mosseae</name>
    <name type="common">Endomycorrhizal fungus</name>
    <name type="synonym">Glomus mosseae</name>
    <dbReference type="NCBI Taxonomy" id="27381"/>
    <lineage>
        <taxon>Eukaryota</taxon>
        <taxon>Fungi</taxon>
        <taxon>Fungi incertae sedis</taxon>
        <taxon>Mucoromycota</taxon>
        <taxon>Glomeromycotina</taxon>
        <taxon>Glomeromycetes</taxon>
        <taxon>Glomerales</taxon>
        <taxon>Glomeraceae</taxon>
        <taxon>Funneliformis</taxon>
    </lineage>
</organism>
<dbReference type="GO" id="GO:0005829">
    <property type="term" value="C:cytosol"/>
    <property type="evidence" value="ECO:0007669"/>
    <property type="project" value="TreeGrafter"/>
</dbReference>
<dbReference type="InterPro" id="IPR016024">
    <property type="entry name" value="ARM-type_fold"/>
</dbReference>
<comment type="caution">
    <text evidence="10">The sequence shown here is derived from an EMBL/GenBank/DDBJ whole genome shotgun (WGS) entry which is preliminary data.</text>
</comment>
<dbReference type="SMART" id="SM00913">
    <property type="entry name" value="IBN_N"/>
    <property type="match status" value="1"/>
</dbReference>
<dbReference type="Pfam" id="PF03378">
    <property type="entry name" value="CAS_CSE1"/>
    <property type="match status" value="1"/>
</dbReference>
<keyword evidence="7" id="KW-0539">Nucleus</keyword>
<evidence type="ECO:0000256" key="6">
    <source>
        <dbReference type="ARBA" id="ARBA00022927"/>
    </source>
</evidence>
<comment type="subcellular location">
    <subcellularLocation>
        <location evidence="2">Cytoplasm</location>
    </subcellularLocation>
    <subcellularLocation>
        <location evidence="1">Nucleus</location>
    </subcellularLocation>
</comment>
<dbReference type="FunFam" id="1.25.10.10:FF:000057">
    <property type="entry name" value="Exportin-2 isoform 1"/>
    <property type="match status" value="1"/>
</dbReference>
<sequence length="1001" mass="115816">LSLGLATLHIYLSSLLEIMSVTTINDPYLLTLATFLKQTLDPNTSQQAEKELFKAEAEQKDFPIAVMQLVTRENTEQSVRFAASLLFKNYIRRNWAQEDEIKLTSEIRTVIKESLVDILISVPSNIQIQLSEAVTLIAENDFPKQWPTLITQLTSKFSPEDFVRNNSVLQTAHSIFKRYKSEFRTDPLYNEINFVLDQFVQPYWQLLQATDILITQNVNNKPQLQILSQTLLLLLKLFYDLNWQDLPPFFEDNAEECMSFLHKYLIYSNPLLNSTNDEEAGSLEKVKAITCEICALYATKYEEVFTMLPTFVETVWTLLTTTGLESKYDILVSKAMAFLSKVVKLERYSGLFAKRDVLTQFCEKIILPNMYFRPIDEELFDYDPIEFIRRDLEGSDSDTRRRAASDFVRSLMTYFQKDITNIIWTYINKYLQRYTEDQRNWKDKDAAIYLLTSIAAPGSTTKHGITAVNEDVDVVGFFSENVLQDLQTAVVSGQPVLKVDAIKYVYTFRNQMTRQQLISVFPLLVKHLSSSNYVVHTYSAISIERLLFMRKDNVMLFSKTDIKPYTQDLLINLFRLIEAGTTPETLAENDYLMKAVMRVIFTCRDDMSQYVTEIMGHLNKILVEISRNPSNPRFNHYVFESFGALVRFNCQNNPDALTTFENMLFGPFQMILQQDVVEFVPYVFQIFSQLLEYHTEPVFPETYRSMLPALLTPAIWENAGNIPALIRLLHAYIYRDSSSIVANNQLEPILGIFQKLIASKANDKYGIDLLCSIVQYIPTETLNKYLTAIITLLLTRMHHSRTDRYTLSFVYFTCFFLAIEKEDVNPDYVINVFDSIQRKLFIEVLNAFIIPEMQKIQDYTEKKICAIAMTRLLTQCEKILIDDYISVWPNVLTALIKLFEAPTEIKKSYNEEEELLTYDFEEERQFQSAFARLTSTGKLNRDPTEKIEDPKLFLAHSLQALSQRYPGKINEMISSKLPTECTNHLVQYMNLANPANPGGVE</sequence>
<dbReference type="EMBL" id="CAJVPP010003141">
    <property type="protein sequence ID" value="CAG8621715.1"/>
    <property type="molecule type" value="Genomic_DNA"/>
</dbReference>
<keyword evidence="8" id="KW-0732">Signal</keyword>
<dbReference type="GO" id="GO:0006606">
    <property type="term" value="P:protein import into nucleus"/>
    <property type="evidence" value="ECO:0007669"/>
    <property type="project" value="TreeGrafter"/>
</dbReference>
<evidence type="ECO:0000256" key="4">
    <source>
        <dbReference type="ARBA" id="ARBA00022448"/>
    </source>
</evidence>
<keyword evidence="5" id="KW-0963">Cytoplasm</keyword>
<dbReference type="Pfam" id="PF03810">
    <property type="entry name" value="IBN_N"/>
    <property type="match status" value="1"/>
</dbReference>
<evidence type="ECO:0000256" key="2">
    <source>
        <dbReference type="ARBA" id="ARBA00004496"/>
    </source>
</evidence>
<evidence type="ECO:0000259" key="9">
    <source>
        <dbReference type="PROSITE" id="PS50166"/>
    </source>
</evidence>
<feature type="chain" id="PRO_5040407800" evidence="8">
    <location>
        <begin position="24"/>
        <end position="1001"/>
    </location>
</feature>
<dbReference type="InterPro" id="IPR011989">
    <property type="entry name" value="ARM-like"/>
</dbReference>
<dbReference type="GO" id="GO:0005635">
    <property type="term" value="C:nuclear envelope"/>
    <property type="evidence" value="ECO:0007669"/>
    <property type="project" value="TreeGrafter"/>
</dbReference>
<evidence type="ECO:0000256" key="8">
    <source>
        <dbReference type="SAM" id="SignalP"/>
    </source>
</evidence>
<dbReference type="InterPro" id="IPR005043">
    <property type="entry name" value="XPO2_C"/>
</dbReference>
<dbReference type="PROSITE" id="PS50166">
    <property type="entry name" value="IMPORTIN_B_NT"/>
    <property type="match status" value="1"/>
</dbReference>
<dbReference type="GO" id="GO:0005049">
    <property type="term" value="F:nuclear export signal receptor activity"/>
    <property type="evidence" value="ECO:0007669"/>
    <property type="project" value="TreeGrafter"/>
</dbReference>
<feature type="domain" description="Importin N-terminal" evidence="9">
    <location>
        <begin position="48"/>
        <end position="121"/>
    </location>
</feature>
<feature type="signal peptide" evidence="8">
    <location>
        <begin position="1"/>
        <end position="23"/>
    </location>
</feature>
<accession>A0A9N9GMP9</accession>
<keyword evidence="4" id="KW-0813">Transport</keyword>
<keyword evidence="6" id="KW-0653">Protein transport</keyword>
<dbReference type="GO" id="GO:0031267">
    <property type="term" value="F:small GTPase binding"/>
    <property type="evidence" value="ECO:0007669"/>
    <property type="project" value="InterPro"/>
</dbReference>
<dbReference type="PANTHER" id="PTHR10997">
    <property type="entry name" value="IMPORTIN-7, 8, 11"/>
    <property type="match status" value="1"/>
</dbReference>
<dbReference type="GO" id="GO:0006611">
    <property type="term" value="P:protein export from nucleus"/>
    <property type="evidence" value="ECO:0007669"/>
    <property type="project" value="TreeGrafter"/>
</dbReference>